<feature type="transmembrane region" description="Helical" evidence="1">
    <location>
        <begin position="70"/>
        <end position="87"/>
    </location>
</feature>
<dbReference type="SUPFAM" id="SSF55874">
    <property type="entry name" value="ATPase domain of HSP90 chaperone/DNA topoisomerase II/histidine kinase"/>
    <property type="match status" value="1"/>
</dbReference>
<dbReference type="RefSeq" id="WP_081198103.1">
    <property type="nucleotide sequence ID" value="NZ_FOCZ01000012.1"/>
</dbReference>
<evidence type="ECO:0000313" key="3">
    <source>
        <dbReference type="EMBL" id="OQP52629.1"/>
    </source>
</evidence>
<feature type="domain" description="Signal transduction histidine kinase internal region" evidence="2">
    <location>
        <begin position="145"/>
        <end position="223"/>
    </location>
</feature>
<accession>A0A1V9F2Q9</accession>
<protein>
    <recommendedName>
        <fullName evidence="2">Signal transduction histidine kinase internal region domain-containing protein</fullName>
    </recommendedName>
</protein>
<feature type="transmembrane region" description="Helical" evidence="1">
    <location>
        <begin position="12"/>
        <end position="30"/>
    </location>
</feature>
<dbReference type="InterPro" id="IPR010559">
    <property type="entry name" value="Sig_transdc_His_kin_internal"/>
</dbReference>
<keyword evidence="1" id="KW-1133">Transmembrane helix</keyword>
<name>A0A1V9F2Q9_9BACT</name>
<organism evidence="3 4">
    <name type="scientific">Niastella yeongjuensis</name>
    <dbReference type="NCBI Taxonomy" id="354355"/>
    <lineage>
        <taxon>Bacteria</taxon>
        <taxon>Pseudomonadati</taxon>
        <taxon>Bacteroidota</taxon>
        <taxon>Chitinophagia</taxon>
        <taxon>Chitinophagales</taxon>
        <taxon>Chitinophagaceae</taxon>
        <taxon>Niastella</taxon>
    </lineage>
</organism>
<dbReference type="STRING" id="354355.SAMN05660816_05305"/>
<reference evidence="4" key="1">
    <citation type="submission" date="2016-04" db="EMBL/GenBank/DDBJ databases">
        <authorList>
            <person name="Chen L."/>
            <person name="Zhuang W."/>
            <person name="Wang G."/>
        </authorList>
    </citation>
    <scope>NUCLEOTIDE SEQUENCE [LARGE SCALE GENOMIC DNA]</scope>
    <source>
        <strain evidence="4">17621</strain>
    </source>
</reference>
<keyword evidence="1" id="KW-0812">Transmembrane</keyword>
<dbReference type="InterPro" id="IPR036890">
    <property type="entry name" value="HATPase_C_sf"/>
</dbReference>
<proteinExistence type="predicted"/>
<dbReference type="OrthoDB" id="9792992at2"/>
<feature type="transmembrane region" description="Helical" evidence="1">
    <location>
        <begin position="36"/>
        <end position="58"/>
    </location>
</feature>
<dbReference type="AlphaFoldDB" id="A0A1V9F2Q9"/>
<dbReference type="Proteomes" id="UP000192610">
    <property type="component" value="Unassembled WGS sequence"/>
</dbReference>
<feature type="transmembrane region" description="Helical" evidence="1">
    <location>
        <begin position="107"/>
        <end position="126"/>
    </location>
</feature>
<dbReference type="GO" id="GO:0016020">
    <property type="term" value="C:membrane"/>
    <property type="evidence" value="ECO:0007669"/>
    <property type="project" value="InterPro"/>
</dbReference>
<dbReference type="PANTHER" id="PTHR34220:SF7">
    <property type="entry name" value="SENSOR HISTIDINE KINASE YPDA"/>
    <property type="match status" value="1"/>
</dbReference>
<keyword evidence="1" id="KW-0472">Membrane</keyword>
<dbReference type="EMBL" id="LVXG01000008">
    <property type="protein sequence ID" value="OQP52629.1"/>
    <property type="molecule type" value="Genomic_DNA"/>
</dbReference>
<evidence type="ECO:0000256" key="1">
    <source>
        <dbReference type="SAM" id="Phobius"/>
    </source>
</evidence>
<dbReference type="GO" id="GO:0000155">
    <property type="term" value="F:phosphorelay sensor kinase activity"/>
    <property type="evidence" value="ECO:0007669"/>
    <property type="project" value="InterPro"/>
</dbReference>
<evidence type="ECO:0000313" key="4">
    <source>
        <dbReference type="Proteomes" id="UP000192610"/>
    </source>
</evidence>
<dbReference type="PANTHER" id="PTHR34220">
    <property type="entry name" value="SENSOR HISTIDINE KINASE YPDA"/>
    <property type="match status" value="1"/>
</dbReference>
<gene>
    <name evidence="3" type="ORF">A4H97_25235</name>
</gene>
<dbReference type="InterPro" id="IPR050640">
    <property type="entry name" value="Bact_2-comp_sensor_kinase"/>
</dbReference>
<sequence length="333" mass="38962">MKPVQAAISPKWIHVAVWLLLLGVPGILLWDQQFFGLSAIFYLLTTLYHIGLFYFNAFYLYPKLLNRRTWWLYIICLVAIVCLSGFAKVFFLQLDAGFQFTTFNRRLIFFPLVPFLFASIIYRLVFDRIRFERMEKEARAQRLDAELKLLRSQVSPHFLFNMLTNMVSMARLQSNLLEPSLIRLSELLRYMLYESNEEKIALVKEIEQIENYVSLQQLRFGEDVAISLNIQNDYPEGMIEPMLLVPFIENAFKHGIGMVKAPFIQITLVVKEQQLDFKVVNNYNPANQSKDRHSGIGLNNVKNRLELLYANNYKLEIVNKEGIYTVHLNCNLL</sequence>
<keyword evidence="4" id="KW-1185">Reference proteome</keyword>
<dbReference type="Gene3D" id="3.30.565.10">
    <property type="entry name" value="Histidine kinase-like ATPase, C-terminal domain"/>
    <property type="match status" value="1"/>
</dbReference>
<comment type="caution">
    <text evidence="3">The sequence shown here is derived from an EMBL/GenBank/DDBJ whole genome shotgun (WGS) entry which is preliminary data.</text>
</comment>
<dbReference type="Pfam" id="PF06580">
    <property type="entry name" value="His_kinase"/>
    <property type="match status" value="1"/>
</dbReference>
<evidence type="ECO:0000259" key="2">
    <source>
        <dbReference type="Pfam" id="PF06580"/>
    </source>
</evidence>